<dbReference type="SUPFAM" id="SSF75553">
    <property type="entry name" value="Smc hinge domain"/>
    <property type="match status" value="1"/>
</dbReference>
<keyword evidence="2" id="KW-0132">Cell division</keyword>
<dbReference type="InterPro" id="IPR036277">
    <property type="entry name" value="SMC_hinge_sf"/>
</dbReference>
<dbReference type="EMBL" id="WVUK01000062">
    <property type="protein sequence ID" value="KAF7490880.1"/>
    <property type="molecule type" value="Genomic_DNA"/>
</dbReference>
<keyword evidence="4 8" id="KW-0175">Coiled coil</keyword>
<gene>
    <name evidence="10" type="ORF">SSS_3574</name>
</gene>
<accession>A0A834R748</accession>
<comment type="subcellular location">
    <subcellularLocation>
        <location evidence="1 7">Nucleus</location>
    </subcellularLocation>
</comment>
<comment type="similarity">
    <text evidence="7">Belongs to the SMC family.</text>
</comment>
<dbReference type="GO" id="GO:0016887">
    <property type="term" value="F:ATP hydrolysis activity"/>
    <property type="evidence" value="ECO:0007669"/>
    <property type="project" value="InterPro"/>
</dbReference>
<keyword evidence="6" id="KW-0131">Cell cycle</keyword>
<dbReference type="AlphaFoldDB" id="A0A834R748"/>
<feature type="coiled-coil region" evidence="8">
    <location>
        <begin position="765"/>
        <end position="799"/>
    </location>
</feature>
<name>A0A834R748_SARSC</name>
<evidence type="ECO:0000313" key="11">
    <source>
        <dbReference type="EnsemblMetazoa" id="KAF7490880.1"/>
    </source>
</evidence>
<dbReference type="Pfam" id="PF06470">
    <property type="entry name" value="SMC_hinge"/>
    <property type="match status" value="1"/>
</dbReference>
<evidence type="ECO:0000259" key="9">
    <source>
        <dbReference type="SMART" id="SM00968"/>
    </source>
</evidence>
<keyword evidence="3" id="KW-0498">Mitosis</keyword>
<keyword evidence="5 7" id="KW-0539">Nucleus</keyword>
<dbReference type="GO" id="GO:0005634">
    <property type="term" value="C:nucleus"/>
    <property type="evidence" value="ECO:0007669"/>
    <property type="project" value="UniProtKB-SubCell"/>
</dbReference>
<dbReference type="PANTHER" id="PTHR18937">
    <property type="entry name" value="STRUCTURAL MAINTENANCE OF CHROMOSOMES SMC FAMILY MEMBER"/>
    <property type="match status" value="1"/>
</dbReference>
<feature type="coiled-coil region" evidence="8">
    <location>
        <begin position="1019"/>
        <end position="1082"/>
    </location>
</feature>
<dbReference type="GO" id="GO:0051301">
    <property type="term" value="P:cell division"/>
    <property type="evidence" value="ECO:0007669"/>
    <property type="project" value="UniProtKB-KW"/>
</dbReference>
<evidence type="ECO:0000256" key="5">
    <source>
        <dbReference type="ARBA" id="ARBA00023242"/>
    </source>
</evidence>
<evidence type="ECO:0000256" key="2">
    <source>
        <dbReference type="ARBA" id="ARBA00022618"/>
    </source>
</evidence>
<dbReference type="Gene3D" id="1.20.1060.20">
    <property type="match status" value="1"/>
</dbReference>
<evidence type="ECO:0000313" key="12">
    <source>
        <dbReference type="Proteomes" id="UP000070412"/>
    </source>
</evidence>
<dbReference type="GO" id="GO:0003677">
    <property type="term" value="F:DNA binding"/>
    <property type="evidence" value="ECO:0007669"/>
    <property type="project" value="TreeGrafter"/>
</dbReference>
<feature type="coiled-coil region" evidence="8">
    <location>
        <begin position="278"/>
        <end position="502"/>
    </location>
</feature>
<dbReference type="GO" id="GO:0007062">
    <property type="term" value="P:sister chromatid cohesion"/>
    <property type="evidence" value="ECO:0007669"/>
    <property type="project" value="TreeGrafter"/>
</dbReference>
<evidence type="ECO:0000256" key="3">
    <source>
        <dbReference type="ARBA" id="ARBA00022776"/>
    </source>
</evidence>
<dbReference type="Pfam" id="PF02463">
    <property type="entry name" value="SMC_N"/>
    <property type="match status" value="1"/>
</dbReference>
<evidence type="ECO:0000313" key="10">
    <source>
        <dbReference type="EMBL" id="KAF7490880.1"/>
    </source>
</evidence>
<dbReference type="Gene3D" id="3.40.50.300">
    <property type="entry name" value="P-loop containing nucleotide triphosphate hydrolases"/>
    <property type="match status" value="2"/>
</dbReference>
<reference evidence="12" key="1">
    <citation type="journal article" date="2020" name="PLoS Negl. Trop. Dis.">
        <title>High-quality nuclear genome for Sarcoptes scabiei-A critical resource for a neglected parasite.</title>
        <authorList>
            <person name="Korhonen P.K."/>
            <person name="Gasser R.B."/>
            <person name="Ma G."/>
            <person name="Wang T."/>
            <person name="Stroehlein A.J."/>
            <person name="Young N.D."/>
            <person name="Ang C.S."/>
            <person name="Fernando D.D."/>
            <person name="Lu H.C."/>
            <person name="Taylor S."/>
            <person name="Reynolds S.L."/>
            <person name="Mofiz E."/>
            <person name="Najaraj S.H."/>
            <person name="Gowda H."/>
            <person name="Madugundu A."/>
            <person name="Renuse S."/>
            <person name="Holt D."/>
            <person name="Pandey A."/>
            <person name="Papenfuss A.T."/>
            <person name="Fischer K."/>
        </authorList>
    </citation>
    <scope>NUCLEOTIDE SEQUENCE [LARGE SCALE GENOMIC DNA]</scope>
</reference>
<dbReference type="InterPro" id="IPR027417">
    <property type="entry name" value="P-loop_NTPase"/>
</dbReference>
<feature type="coiled-coil region" evidence="8">
    <location>
        <begin position="883"/>
        <end position="931"/>
    </location>
</feature>
<evidence type="ECO:0000256" key="4">
    <source>
        <dbReference type="ARBA" id="ARBA00023054"/>
    </source>
</evidence>
<dbReference type="InterPro" id="IPR024704">
    <property type="entry name" value="SMC"/>
</dbReference>
<keyword evidence="12" id="KW-1185">Reference proteome</keyword>
<dbReference type="Proteomes" id="UP000070412">
    <property type="component" value="Unassembled WGS sequence"/>
</dbReference>
<dbReference type="InterPro" id="IPR003395">
    <property type="entry name" value="RecF/RecN/SMC_N"/>
</dbReference>
<dbReference type="GO" id="GO:0008278">
    <property type="term" value="C:cohesin complex"/>
    <property type="evidence" value="ECO:0007669"/>
    <property type="project" value="TreeGrafter"/>
</dbReference>
<dbReference type="GO" id="GO:0005524">
    <property type="term" value="F:ATP binding"/>
    <property type="evidence" value="ECO:0007669"/>
    <property type="project" value="InterPro"/>
</dbReference>
<evidence type="ECO:0000256" key="1">
    <source>
        <dbReference type="ARBA" id="ARBA00004123"/>
    </source>
</evidence>
<reference evidence="10" key="2">
    <citation type="submission" date="2020-01" db="EMBL/GenBank/DDBJ databases">
        <authorList>
            <person name="Korhonen P.K.K."/>
            <person name="Guangxu M.G."/>
            <person name="Wang T.W."/>
            <person name="Stroehlein A.J.S."/>
            <person name="Young N.D."/>
            <person name="Ang C.-S.A."/>
            <person name="Fernando D.W.F."/>
            <person name="Lu H.L."/>
            <person name="Taylor S.T."/>
            <person name="Ehtesham M.E.M."/>
            <person name="Najaraj S.H.N."/>
            <person name="Harsha G.H.G."/>
            <person name="Madugundu A.M."/>
            <person name="Renuse S.R."/>
            <person name="Holt D.H."/>
            <person name="Pandey A.P."/>
            <person name="Papenfuss A.P."/>
            <person name="Gasser R.B.G."/>
            <person name="Fischer K.F."/>
        </authorList>
    </citation>
    <scope>NUCLEOTIDE SEQUENCE</scope>
    <source>
        <strain evidence="10">SSS_KF_BRIS2020</strain>
    </source>
</reference>
<organism evidence="10">
    <name type="scientific">Sarcoptes scabiei</name>
    <name type="common">Itch mite</name>
    <name type="synonym">Acarus scabiei</name>
    <dbReference type="NCBI Taxonomy" id="52283"/>
    <lineage>
        <taxon>Eukaryota</taxon>
        <taxon>Metazoa</taxon>
        <taxon>Ecdysozoa</taxon>
        <taxon>Arthropoda</taxon>
        <taxon>Chelicerata</taxon>
        <taxon>Arachnida</taxon>
        <taxon>Acari</taxon>
        <taxon>Acariformes</taxon>
        <taxon>Sarcoptiformes</taxon>
        <taxon>Astigmata</taxon>
        <taxon>Psoroptidia</taxon>
        <taxon>Sarcoptoidea</taxon>
        <taxon>Sarcoptidae</taxon>
        <taxon>Sarcoptinae</taxon>
        <taxon>Sarcoptes</taxon>
    </lineage>
</organism>
<feature type="domain" description="SMC hinge" evidence="9">
    <location>
        <begin position="532"/>
        <end position="650"/>
    </location>
</feature>
<evidence type="ECO:0000256" key="8">
    <source>
        <dbReference type="SAM" id="Coils"/>
    </source>
</evidence>
<dbReference type="Gene3D" id="3.30.70.1620">
    <property type="match status" value="1"/>
</dbReference>
<evidence type="ECO:0000256" key="6">
    <source>
        <dbReference type="ARBA" id="ARBA00023306"/>
    </source>
</evidence>
<dbReference type="PIRSF" id="PIRSF005719">
    <property type="entry name" value="SMC"/>
    <property type="match status" value="1"/>
</dbReference>
<dbReference type="InterPro" id="IPR010935">
    <property type="entry name" value="SMC_hinge"/>
</dbReference>
<proteinExistence type="inferred from homology"/>
<reference evidence="11" key="3">
    <citation type="submission" date="2022-06" db="UniProtKB">
        <authorList>
            <consortium name="EnsemblMetazoa"/>
        </authorList>
    </citation>
    <scope>IDENTIFICATION</scope>
</reference>
<dbReference type="OrthoDB" id="5575062at2759"/>
<dbReference type="SMART" id="SM00968">
    <property type="entry name" value="SMC_hinge"/>
    <property type="match status" value="1"/>
</dbReference>
<dbReference type="EnsemblMetazoa" id="SSS_3574s_mrna">
    <property type="protein sequence ID" value="KAF7490880.1"/>
    <property type="gene ID" value="SSS_3574"/>
</dbReference>
<sequence>MSNSSKPRILSIRESLPFYLIGVEVNNFKSYRRRHLISPFTELTAIIGPNGSGKSNLMDAIAFALMVKSSELRVKNLTMLSDSFDQEHLKGTIESSDDSKFVYVELIFKSRHVEFDTLLKLRRSLMLDDLHEEYFVDNMSTSKSFYNECLIELGFNEKNQMFLIFQEKITQLITSDPKDLTSVVEELSGSHRYKNDYDALKKSIEEKEIELMDLMREKKTMLKSRKFLDLLDTDAKKSSELIFEVENNRIKLLLLQIYYTQYQIETVTETLNKNSVEFQTVTNLLRDTENEKNSLQERLKAIDLKRSYLSKDIREAEIQNLTKNSVLFDRAKNELDLIEKRLKNSQINLKKLHQEKKMKEMRVENLQISIEKSEQDIINFEEMMKNRPQIDTSLVDQYQELKQRYHDEIESLELKKQNLLDATSKLDVKIKSLKAGKSEIEIKFEEQQNRSNRLEEIFDRIQSTEKRLDDAKNTKSSNQNELKILNEESNNIHKELQSSKELLNDRYSKMKMNENVEKQKQFVEYLIDNYKPYVRGRLCDLCKPISKKYQLAITVIMKRYLNAIVVDRFKTVEEILENEMSQFNNTETFLSLDVIRAPTIAESLRHITAVPDVKLVYDLIQFDDRIEKAVRFVVGNTLLCQNREDAARIAYNLESDRNYNVISICGALFQANGRISVTFGDDNEKIYDIQWDQKDYMEQEAANKSRQKAFLEYKNKIDEVKLKIRASEMEILECKSILENLRSLKNSISASIKSSPSPSELQQQIADFKFQIENVESEMDDLRNLIEKIQDEIETKEKNLFQNFLIQTHCKSLAEYEFKHLDQEDDQYINDLREQVKALKCEIEKIDLSKTEQNINKWEEIARKEFISVETSRKNLEEEKKLMMENKTKFDSLQKSMEELDDNHSTVSMTLKTKMKDLKKLEKQIEIIHRSKIKCEFDLKTLNIDQHQLFKLAFHQDVSLPFCNDQLSSMEILMKISNMTTEQFVDSSDLNNNEERFDLDFDQFQEIKIIDPTEYTRMKLEIEKNLDLLEKEMQELTVIQSPVLSSKKTELLRKISDNTSIINQIRNELFEIRQQFDLIKQERTELFNLFLRKLSENLKKFYSELMQSESSQSYLIAVNQEEPYLDGLHFNCIVPGKIFTPVSCLSGGEKTLAMFAFIFAVYSIEKIPSFFIMDEIDGPLDNFNTAKLLNFLRSKLSITQFILISLRPELYSQANSLVGVCREAITVEKSSKTLVLDLRKYID</sequence>
<dbReference type="PANTHER" id="PTHR18937:SF12">
    <property type="entry name" value="STRUCTURAL MAINTENANCE OF CHROMOSOMES PROTEIN"/>
    <property type="match status" value="1"/>
</dbReference>
<protein>
    <recommendedName>
        <fullName evidence="7">Structural maintenance of chromosomes protein</fullName>
    </recommendedName>
</protein>
<evidence type="ECO:0000256" key="7">
    <source>
        <dbReference type="PIRNR" id="PIRNR005719"/>
    </source>
</evidence>
<feature type="coiled-coil region" evidence="8">
    <location>
        <begin position="190"/>
        <end position="224"/>
    </location>
</feature>
<dbReference type="SUPFAM" id="SSF52540">
    <property type="entry name" value="P-loop containing nucleoside triphosphate hydrolases"/>
    <property type="match status" value="1"/>
</dbReference>